<dbReference type="PATRIC" id="fig|1637645.4.peg.6058"/>
<dbReference type="SUPFAM" id="SSF141571">
    <property type="entry name" value="Pentapeptide repeat-like"/>
    <property type="match status" value="1"/>
</dbReference>
<evidence type="ECO:0000313" key="2">
    <source>
        <dbReference type="EMBL" id="KKD35532.1"/>
    </source>
</evidence>
<keyword evidence="1" id="KW-0472">Membrane</keyword>
<dbReference type="InterPro" id="IPR001646">
    <property type="entry name" value="5peptide_repeat"/>
</dbReference>
<gene>
    <name evidence="2" type="ORF">WN50_24745</name>
    <name evidence="3" type="ORF">WN50_39845</name>
</gene>
<protein>
    <submittedName>
        <fullName evidence="2">Pentapeptide repeat-containing protein</fullName>
    </submittedName>
</protein>
<feature type="transmembrane region" description="Helical" evidence="1">
    <location>
        <begin position="31"/>
        <end position="51"/>
    </location>
</feature>
<dbReference type="EMBL" id="LATL02000356">
    <property type="protein sequence ID" value="KMW69865.1"/>
    <property type="molecule type" value="Genomic_DNA"/>
</dbReference>
<dbReference type="EMBL" id="LATL02000308">
    <property type="protein sequence ID" value="KKD35532.1"/>
    <property type="molecule type" value="Genomic_DNA"/>
</dbReference>
<comment type="caution">
    <text evidence="2">The sequence shown here is derived from an EMBL/GenBank/DDBJ whole genome shotgun (WGS) entry which is preliminary data.</text>
</comment>
<dbReference type="Proteomes" id="UP000033607">
    <property type="component" value="Unassembled WGS sequence"/>
</dbReference>
<dbReference type="AlphaFoldDB" id="A0A0F5YA85"/>
<reference evidence="2 4" key="1">
    <citation type="submission" date="2015-06" db="EMBL/GenBank/DDBJ databases">
        <title>Draft genome assembly of filamentous brackish cyanobacterium Limnoraphis robusta strain CS-951.</title>
        <authorList>
            <person name="Willis A."/>
            <person name="Parks M."/>
            <person name="Burford M.A."/>
        </authorList>
    </citation>
    <scope>NUCLEOTIDE SEQUENCE [LARGE SCALE GENOMIC DNA]</scope>
    <source>
        <strain evidence="2 4">CS-951</strain>
    </source>
</reference>
<dbReference type="InterPro" id="IPR051082">
    <property type="entry name" value="Pentapeptide-BTB/POZ_domain"/>
</dbReference>
<dbReference type="Gene3D" id="2.160.20.80">
    <property type="entry name" value="E3 ubiquitin-protein ligase SopA"/>
    <property type="match status" value="2"/>
</dbReference>
<dbReference type="Pfam" id="PF00805">
    <property type="entry name" value="Pentapeptide"/>
    <property type="match status" value="3"/>
</dbReference>
<evidence type="ECO:0000313" key="3">
    <source>
        <dbReference type="EMBL" id="KMW69865.1"/>
    </source>
</evidence>
<dbReference type="PANTHER" id="PTHR14136:SF17">
    <property type="entry name" value="BTB_POZ DOMAIN-CONTAINING PROTEIN KCTD9"/>
    <property type="match status" value="1"/>
</dbReference>
<evidence type="ECO:0000313" key="4">
    <source>
        <dbReference type="Proteomes" id="UP000033607"/>
    </source>
</evidence>
<accession>A0A0F5YA85</accession>
<organism evidence="2 4">
    <name type="scientific">Limnoraphis robusta CS-951</name>
    <dbReference type="NCBI Taxonomy" id="1637645"/>
    <lineage>
        <taxon>Bacteria</taxon>
        <taxon>Bacillati</taxon>
        <taxon>Cyanobacteriota</taxon>
        <taxon>Cyanophyceae</taxon>
        <taxon>Oscillatoriophycideae</taxon>
        <taxon>Oscillatoriales</taxon>
        <taxon>Sirenicapillariaceae</taxon>
        <taxon>Limnoraphis</taxon>
    </lineage>
</organism>
<dbReference type="RefSeq" id="WP_046281271.1">
    <property type="nucleotide sequence ID" value="NZ_LATL02000308.1"/>
</dbReference>
<name>A0A0F5YA85_9CYAN</name>
<dbReference type="PANTHER" id="PTHR14136">
    <property type="entry name" value="BTB_POZ DOMAIN-CONTAINING PROTEIN KCTD9"/>
    <property type="match status" value="1"/>
</dbReference>
<sequence>MESLNKKYTRLGNKQQLSRLNRWLARLLRDVFEILIILAAVILVILSILYLENTLEQQKTWGKFFIQSIEESRILGTFESISIVTALVVYLRRGKKQSHYEAWQVIDSAQGLEFSHARIKALEELAKDGISLKGLLLPKANLEQIHVVDGDFKEVNLQGAKLQEANLQGSTFELTQLQGANLWKANLQETSFLLAQMQKINLSSANLSYADLQGVNLLEANLQKAELQGAYILGNLQGADFQEANLKGTILEGAYLKDANFQNANLRGANLKDANLQGANFQGANLQGVNFQNAKGLHPSQVLEAENWEFARYSQEFIYQLGLKLKSSN</sequence>
<keyword evidence="1" id="KW-0812">Transmembrane</keyword>
<proteinExistence type="predicted"/>
<evidence type="ECO:0000256" key="1">
    <source>
        <dbReference type="SAM" id="Phobius"/>
    </source>
</evidence>
<dbReference type="OrthoDB" id="428116at2"/>
<keyword evidence="1" id="KW-1133">Transmembrane helix</keyword>